<dbReference type="InterPro" id="IPR018307">
    <property type="entry name" value="ABL9/DENND6_dom"/>
</dbReference>
<proteinExistence type="inferred from homology"/>
<feature type="domain" description="UDENN" evidence="3">
    <location>
        <begin position="11"/>
        <end position="425"/>
    </location>
</feature>
<comment type="similarity">
    <text evidence="2">Belongs to the AVL9 family.</text>
</comment>
<dbReference type="Gene3D" id="2.20.110.10">
    <property type="entry name" value="Histone H3 K4-specific methyltransferase SET7/9 N-terminal domain"/>
    <property type="match status" value="1"/>
</dbReference>
<organism evidence="4 5">
    <name type="scientific">Stentor coeruleus</name>
    <dbReference type="NCBI Taxonomy" id="5963"/>
    <lineage>
        <taxon>Eukaryota</taxon>
        <taxon>Sar</taxon>
        <taxon>Alveolata</taxon>
        <taxon>Ciliophora</taxon>
        <taxon>Postciliodesmatophora</taxon>
        <taxon>Heterotrichea</taxon>
        <taxon>Heterotrichida</taxon>
        <taxon>Stentoridae</taxon>
        <taxon>Stentor</taxon>
    </lineage>
</organism>
<protein>
    <recommendedName>
        <fullName evidence="3">UDENN domain-containing protein</fullName>
    </recommendedName>
</protein>
<evidence type="ECO:0000313" key="5">
    <source>
        <dbReference type="Proteomes" id="UP000187209"/>
    </source>
</evidence>
<name>A0A1R2B720_9CILI</name>
<evidence type="ECO:0000313" key="4">
    <source>
        <dbReference type="EMBL" id="OMJ72455.1"/>
    </source>
</evidence>
<dbReference type="InterPro" id="IPR051731">
    <property type="entry name" value="DENND11/AVL9_GEFs"/>
</dbReference>
<dbReference type="InterPro" id="IPR037516">
    <property type="entry name" value="Tripartite_DENN"/>
</dbReference>
<dbReference type="EMBL" id="MPUH01000900">
    <property type="protein sequence ID" value="OMJ72455.1"/>
    <property type="molecule type" value="Genomic_DNA"/>
</dbReference>
<dbReference type="InterPro" id="IPR003409">
    <property type="entry name" value="MORN"/>
</dbReference>
<accession>A0A1R2B720</accession>
<dbReference type="Gene3D" id="3.40.50.11500">
    <property type="match status" value="1"/>
</dbReference>
<evidence type="ECO:0000259" key="3">
    <source>
        <dbReference type="PROSITE" id="PS50211"/>
    </source>
</evidence>
<keyword evidence="1" id="KW-0677">Repeat</keyword>
<dbReference type="SUPFAM" id="SSF82185">
    <property type="entry name" value="Histone H3 K4-specific methyltransferase SET7/9 N-terminal domain"/>
    <property type="match status" value="1"/>
</dbReference>
<dbReference type="AlphaFoldDB" id="A0A1R2B720"/>
<dbReference type="Pfam" id="PF09794">
    <property type="entry name" value="Avl9"/>
    <property type="match status" value="2"/>
</dbReference>
<dbReference type="SMART" id="SM00698">
    <property type="entry name" value="MORN"/>
    <property type="match status" value="4"/>
</dbReference>
<reference evidence="4 5" key="1">
    <citation type="submission" date="2016-11" db="EMBL/GenBank/DDBJ databases">
        <title>The macronuclear genome of Stentor coeruleus: a giant cell with tiny introns.</title>
        <authorList>
            <person name="Slabodnick M."/>
            <person name="Ruby J.G."/>
            <person name="Reiff S.B."/>
            <person name="Swart E.C."/>
            <person name="Gosai S."/>
            <person name="Prabakaran S."/>
            <person name="Witkowska E."/>
            <person name="Larue G.E."/>
            <person name="Fisher S."/>
            <person name="Freeman R.M."/>
            <person name="Gunawardena J."/>
            <person name="Chu W."/>
            <person name="Stover N.A."/>
            <person name="Gregory B.D."/>
            <person name="Nowacki M."/>
            <person name="Derisi J."/>
            <person name="Roy S.W."/>
            <person name="Marshall W.F."/>
            <person name="Sood P."/>
        </authorList>
    </citation>
    <scope>NUCLEOTIDE SEQUENCE [LARGE SCALE GENOMIC DNA]</scope>
    <source>
        <strain evidence="4">WM001</strain>
    </source>
</reference>
<dbReference type="OrthoDB" id="26278at2759"/>
<evidence type="ECO:0000256" key="1">
    <source>
        <dbReference type="ARBA" id="ARBA00022737"/>
    </source>
</evidence>
<dbReference type="GO" id="GO:0005737">
    <property type="term" value="C:cytoplasm"/>
    <property type="evidence" value="ECO:0007669"/>
    <property type="project" value="TreeGrafter"/>
</dbReference>
<dbReference type="InterPro" id="IPR043153">
    <property type="entry name" value="DENN_C"/>
</dbReference>
<comment type="caution">
    <text evidence="4">The sequence shown here is derived from an EMBL/GenBank/DDBJ whole genome shotgun (WGS) entry which is preliminary data.</text>
</comment>
<gene>
    <name evidence="4" type="ORF">SteCoe_29113</name>
</gene>
<dbReference type="PROSITE" id="PS50211">
    <property type="entry name" value="DENN"/>
    <property type="match status" value="1"/>
</dbReference>
<sequence>MYGITEEYPLHSIHVIGFHHKQGSILEYTYPEGKNCELISYLALPDCVHNETAETFFFTLNLQGCIKHCVSCFRQIPNDHVTVEMNRNYVQKAVVIVSNIPFYGLISSYMQGPTKAYFDQGDFSNTNILSEAFESINRSFTQVSLSELYLGFSTRMLLHLFKEKVFMIFKLILLQGRIIVFSKKPSQVSSIIYALLSLYPGQLCFDSLDYFPDYKAYLEMLGLPLKIFNDNYVLHSYISIFQLSEMEKSAYLVGCTNLMITQHPRSKPHAVINIDTGKIKFTLPGKMMDCVKLNSAESKFIKDRCNGVESSWNSRETWEVSENEIWNRSHYNIINDFHNFFKDKLCSLAFARLRMQGQKIDTLMKRDKMSSKKFKYYNLDPEEKKVSKYKKFTKGLRSSFIAKWTNTENFKQWLQNHNPISAHLSEHCGKIYSGQVISNEIFYENGDIYKGGLCGGKRNGIGILTNKDWSYEGEWKNNVKSGKGTLTKNDGSYIYEGEWDGDTQNGEGSEIKGREKYFGSFVNGKYHGNGIYIDNDLNQFNGEWVHGLRMDASHDLK</sequence>
<dbReference type="PANTHER" id="PTHR31017:SF1">
    <property type="entry name" value="LATE SECRETORY PATHWAY PROTEIN AVL9 HOMOLOG"/>
    <property type="match status" value="1"/>
</dbReference>
<dbReference type="Proteomes" id="UP000187209">
    <property type="component" value="Unassembled WGS sequence"/>
</dbReference>
<keyword evidence="5" id="KW-1185">Reference proteome</keyword>
<dbReference type="Pfam" id="PF02493">
    <property type="entry name" value="MORN"/>
    <property type="match status" value="3"/>
</dbReference>
<evidence type="ECO:0000256" key="2">
    <source>
        <dbReference type="ARBA" id="ARBA00038178"/>
    </source>
</evidence>
<dbReference type="PANTHER" id="PTHR31017">
    <property type="entry name" value="LATE SECRETORY PATHWAY PROTEIN AVL9-RELATED"/>
    <property type="match status" value="1"/>
</dbReference>